<evidence type="ECO:0000259" key="8">
    <source>
        <dbReference type="PROSITE" id="PS50071"/>
    </source>
</evidence>
<evidence type="ECO:0000256" key="1">
    <source>
        <dbReference type="ARBA" id="ARBA00004123"/>
    </source>
</evidence>
<feature type="compositionally biased region" description="Polar residues" evidence="7">
    <location>
        <begin position="629"/>
        <end position="644"/>
    </location>
</feature>
<evidence type="ECO:0000256" key="5">
    <source>
        <dbReference type="PROSITE-ProRule" id="PRU00108"/>
    </source>
</evidence>
<dbReference type="InterPro" id="IPR009057">
    <property type="entry name" value="Homeodomain-like_sf"/>
</dbReference>
<evidence type="ECO:0000256" key="6">
    <source>
        <dbReference type="RuleBase" id="RU000682"/>
    </source>
</evidence>
<feature type="DNA-binding region" description="Homeobox" evidence="5">
    <location>
        <begin position="174"/>
        <end position="233"/>
    </location>
</feature>
<evidence type="ECO:0000256" key="7">
    <source>
        <dbReference type="SAM" id="MobiDB-lite"/>
    </source>
</evidence>
<organism evidence="9 10">
    <name type="scientific">Clydaea vesicula</name>
    <dbReference type="NCBI Taxonomy" id="447962"/>
    <lineage>
        <taxon>Eukaryota</taxon>
        <taxon>Fungi</taxon>
        <taxon>Fungi incertae sedis</taxon>
        <taxon>Chytridiomycota</taxon>
        <taxon>Chytridiomycota incertae sedis</taxon>
        <taxon>Chytridiomycetes</taxon>
        <taxon>Lobulomycetales</taxon>
        <taxon>Lobulomycetaceae</taxon>
        <taxon>Clydaea</taxon>
    </lineage>
</organism>
<accession>A0AAD5Y1R7</accession>
<comment type="subcellular location">
    <subcellularLocation>
        <location evidence="1 5 6">Nucleus</location>
    </subcellularLocation>
</comment>
<feature type="region of interest" description="Disordered" evidence="7">
    <location>
        <begin position="629"/>
        <end position="660"/>
    </location>
</feature>
<dbReference type="InterPro" id="IPR001356">
    <property type="entry name" value="HD"/>
</dbReference>
<proteinExistence type="predicted"/>
<feature type="domain" description="Homeobox" evidence="8">
    <location>
        <begin position="172"/>
        <end position="232"/>
    </location>
</feature>
<feature type="region of interest" description="Disordered" evidence="7">
    <location>
        <begin position="78"/>
        <end position="107"/>
    </location>
</feature>
<name>A0AAD5Y1R7_9FUNG</name>
<feature type="compositionally biased region" description="Basic and acidic residues" evidence="7">
    <location>
        <begin position="147"/>
        <end position="162"/>
    </location>
</feature>
<keyword evidence="10" id="KW-1185">Reference proteome</keyword>
<evidence type="ECO:0000256" key="3">
    <source>
        <dbReference type="ARBA" id="ARBA00023155"/>
    </source>
</evidence>
<dbReference type="SMART" id="SM00389">
    <property type="entry name" value="HOX"/>
    <property type="match status" value="1"/>
</dbReference>
<dbReference type="GO" id="GO:0030154">
    <property type="term" value="P:cell differentiation"/>
    <property type="evidence" value="ECO:0007669"/>
    <property type="project" value="TreeGrafter"/>
</dbReference>
<keyword evidence="3 5" id="KW-0371">Homeobox</keyword>
<comment type="caution">
    <text evidence="9">The sequence shown here is derived from an EMBL/GenBank/DDBJ whole genome shotgun (WGS) entry which is preliminary data.</text>
</comment>
<dbReference type="GO" id="GO:0000981">
    <property type="term" value="F:DNA-binding transcription factor activity, RNA polymerase II-specific"/>
    <property type="evidence" value="ECO:0007669"/>
    <property type="project" value="InterPro"/>
</dbReference>
<dbReference type="EMBL" id="JADGJW010000148">
    <property type="protein sequence ID" value="KAJ3223002.1"/>
    <property type="molecule type" value="Genomic_DNA"/>
</dbReference>
<protein>
    <recommendedName>
        <fullName evidence="8">Homeobox domain-containing protein</fullName>
    </recommendedName>
</protein>
<keyword evidence="2 5" id="KW-0238">DNA-binding</keyword>
<dbReference type="SUPFAM" id="SSF46689">
    <property type="entry name" value="Homeodomain-like"/>
    <property type="match status" value="1"/>
</dbReference>
<dbReference type="PANTHER" id="PTHR24324:SF5">
    <property type="entry name" value="HEMATOPOIETICALLY-EXPRESSED HOMEOBOX PROTEIN HHEX"/>
    <property type="match status" value="1"/>
</dbReference>
<dbReference type="GO" id="GO:0005634">
    <property type="term" value="C:nucleus"/>
    <property type="evidence" value="ECO:0007669"/>
    <property type="project" value="UniProtKB-SubCell"/>
</dbReference>
<dbReference type="Pfam" id="PF24818">
    <property type="entry name" value="PH_TRF2_HOY1"/>
    <property type="match status" value="1"/>
</dbReference>
<dbReference type="InterPro" id="IPR057939">
    <property type="entry name" value="TRF2_HOY1_PH"/>
</dbReference>
<keyword evidence="4 5" id="KW-0539">Nucleus</keyword>
<evidence type="ECO:0000313" key="10">
    <source>
        <dbReference type="Proteomes" id="UP001211065"/>
    </source>
</evidence>
<evidence type="ECO:0000256" key="2">
    <source>
        <dbReference type="ARBA" id="ARBA00023125"/>
    </source>
</evidence>
<sequence>MDHQVIINTRAEDHVRVSYDLILIKKTLKDPIPKDGLRKRRQKQALAVRLAKSKKSTQRKIKIKNFYFSRVKTFRMDSSSTSTTSTANPTPIPSANSTPTASLASSNNSSVNHLDNLANTNSIESFFKPSSPLTNECSNFLINLQQKDNKSDNEQQIDDQRKKSISVDSIDTANQKKRTRASPDQLAILEDTFLQNTSPNAKMREMLAEKLSMNERSIQIWFQNRRAKVKLLQKRAQSTNGATNQRMFQPNFAFPNQPPFNSQRSNSIDFNNYSGIRNGLSQKPPNAIISGSLLLSTDTLSIGTWRRVALTNDDLLCSVSLSESLIRWQIVESSNRFKLEFPISSIISISLETVDPTQLQGQLSVDLLQAPQFFMEVNNGQGIVWTQCRDFTEGHQATSIFQHVLTGPLNSLKTELLSLMNADQYFKHIIHINTPISSGSLNSVSSLKRPSLSSGSPIDELTAFNMQRRGSCPATIFDVNSPSFKLRRGSILDHPSPLTEATNLDFDSPIMGSPLNLPLTLSPSNPSMMFSPNLDAAFNQLHMLEDFNLDHNFNSPNSNFKNKQHQNFNNIQQHLVSNSNTVSNTTNCKNNEMNSNNNFNINLHSVNNNNNNNNFQGMLDVNIGLNNNVSGNPQQVHPAQQDGQQTKKEVNADGTTSAGNGALPNTDFLFDIAQFLDSTSEMGFNDNLISV</sequence>
<feature type="region of interest" description="Disordered" evidence="7">
    <location>
        <begin position="147"/>
        <end position="181"/>
    </location>
</feature>
<dbReference type="InterPro" id="IPR017970">
    <property type="entry name" value="Homeobox_CS"/>
</dbReference>
<reference evidence="9" key="1">
    <citation type="submission" date="2020-05" db="EMBL/GenBank/DDBJ databases">
        <title>Phylogenomic resolution of chytrid fungi.</title>
        <authorList>
            <person name="Stajich J.E."/>
            <person name="Amses K."/>
            <person name="Simmons R."/>
            <person name="Seto K."/>
            <person name="Myers J."/>
            <person name="Bonds A."/>
            <person name="Quandt C.A."/>
            <person name="Barry K."/>
            <person name="Liu P."/>
            <person name="Grigoriev I."/>
            <person name="Longcore J.E."/>
            <person name="James T.Y."/>
        </authorList>
    </citation>
    <scope>NUCLEOTIDE SEQUENCE</scope>
    <source>
        <strain evidence="9">JEL0476</strain>
    </source>
</reference>
<evidence type="ECO:0000313" key="9">
    <source>
        <dbReference type="EMBL" id="KAJ3223002.1"/>
    </source>
</evidence>
<dbReference type="PROSITE" id="PS50071">
    <property type="entry name" value="HOMEOBOX_2"/>
    <property type="match status" value="1"/>
</dbReference>
<dbReference type="InterPro" id="IPR051000">
    <property type="entry name" value="Homeobox_DNA-bind_prot"/>
</dbReference>
<dbReference type="Pfam" id="PF00046">
    <property type="entry name" value="Homeodomain"/>
    <property type="match status" value="1"/>
</dbReference>
<dbReference type="CDD" id="cd00086">
    <property type="entry name" value="homeodomain"/>
    <property type="match status" value="1"/>
</dbReference>
<dbReference type="PANTHER" id="PTHR24324">
    <property type="entry name" value="HOMEOBOX PROTEIN HHEX"/>
    <property type="match status" value="1"/>
</dbReference>
<evidence type="ECO:0000256" key="4">
    <source>
        <dbReference type="ARBA" id="ARBA00023242"/>
    </source>
</evidence>
<dbReference type="GO" id="GO:0000978">
    <property type="term" value="F:RNA polymerase II cis-regulatory region sequence-specific DNA binding"/>
    <property type="evidence" value="ECO:0007669"/>
    <property type="project" value="TreeGrafter"/>
</dbReference>
<dbReference type="PROSITE" id="PS00027">
    <property type="entry name" value="HOMEOBOX_1"/>
    <property type="match status" value="1"/>
</dbReference>
<gene>
    <name evidence="9" type="ORF">HK099_001617</name>
</gene>
<dbReference type="AlphaFoldDB" id="A0AAD5Y1R7"/>
<feature type="compositionally biased region" description="Low complexity" evidence="7">
    <location>
        <begin position="93"/>
        <end position="107"/>
    </location>
</feature>
<dbReference type="Proteomes" id="UP001211065">
    <property type="component" value="Unassembled WGS sequence"/>
</dbReference>
<dbReference type="Gene3D" id="1.10.10.60">
    <property type="entry name" value="Homeodomain-like"/>
    <property type="match status" value="1"/>
</dbReference>